<name>A0A3P7K620_STRVU</name>
<keyword evidence="2" id="KW-1185">Reference proteome</keyword>
<accession>A0A3P7K620</accession>
<organism evidence="1 2">
    <name type="scientific">Strongylus vulgaris</name>
    <name type="common">Blood worm</name>
    <dbReference type="NCBI Taxonomy" id="40348"/>
    <lineage>
        <taxon>Eukaryota</taxon>
        <taxon>Metazoa</taxon>
        <taxon>Ecdysozoa</taxon>
        <taxon>Nematoda</taxon>
        <taxon>Chromadorea</taxon>
        <taxon>Rhabditida</taxon>
        <taxon>Rhabditina</taxon>
        <taxon>Rhabditomorpha</taxon>
        <taxon>Strongyloidea</taxon>
        <taxon>Strongylidae</taxon>
        <taxon>Strongylus</taxon>
    </lineage>
</organism>
<protein>
    <submittedName>
        <fullName evidence="1">Uncharacterized protein</fullName>
    </submittedName>
</protein>
<gene>
    <name evidence="1" type="ORF">SVUK_LOCUS18885</name>
</gene>
<dbReference type="Proteomes" id="UP000270094">
    <property type="component" value="Unassembled WGS sequence"/>
</dbReference>
<evidence type="ECO:0000313" key="1">
    <source>
        <dbReference type="EMBL" id="VDM83887.1"/>
    </source>
</evidence>
<proteinExistence type="predicted"/>
<sequence>MAHAWPRPPQRMRPYKALARTGIAGARWSENGVNKHEMAMFGRYPSVCVCGEISDGPLPGLEFFLVLD</sequence>
<dbReference type="AlphaFoldDB" id="A0A3P7K620"/>
<reference evidence="1 2" key="1">
    <citation type="submission" date="2018-11" db="EMBL/GenBank/DDBJ databases">
        <authorList>
            <consortium name="Pathogen Informatics"/>
        </authorList>
    </citation>
    <scope>NUCLEOTIDE SEQUENCE [LARGE SCALE GENOMIC DNA]</scope>
</reference>
<evidence type="ECO:0000313" key="2">
    <source>
        <dbReference type="Proteomes" id="UP000270094"/>
    </source>
</evidence>
<dbReference type="EMBL" id="UYYB01126021">
    <property type="protein sequence ID" value="VDM83887.1"/>
    <property type="molecule type" value="Genomic_DNA"/>
</dbReference>